<sequence>MIDFKKIDSMIEYIEEGTIPEGRSFNEFAVDFYLETKTLTLSKYLRLKDKSSKLPKVMNTKKAGEVIFETEKNDEIRSFLSRKGFKEIPNLNYTAVMLLRKVDLFTNWQKLVFFFEGGRTVQEINSSLKKELLPMEVEKLEKFIKEELRLNDQELNWFLGKMEKVEKDKALFRAIRKLTK</sequence>
<dbReference type="EMBL" id="JAVIKH010000014">
    <property type="protein sequence ID" value="MDX8336820.1"/>
    <property type="molecule type" value="Genomic_DNA"/>
</dbReference>
<dbReference type="Proteomes" id="UP001279681">
    <property type="component" value="Unassembled WGS sequence"/>
</dbReference>
<name>A0ABU4WEJ3_9FUSO</name>
<reference evidence="2" key="1">
    <citation type="submission" date="2023-07" db="EMBL/GenBank/DDBJ databases">
        <authorList>
            <person name="Colorado M.A."/>
            <person name="Villamil L.M."/>
            <person name="Melo J.F."/>
            <person name="Rodriguez J.A."/>
            <person name="Ruiz R.Y."/>
        </authorList>
    </citation>
    <scope>NUCLEOTIDE SEQUENCE [LARGE SCALE GENOMIC DNA]</scope>
    <source>
        <strain evidence="2">C33</strain>
    </source>
</reference>
<evidence type="ECO:0000313" key="2">
    <source>
        <dbReference type="Proteomes" id="UP001279681"/>
    </source>
</evidence>
<comment type="caution">
    <text evidence="1">The sequence shown here is derived from an EMBL/GenBank/DDBJ whole genome shotgun (WGS) entry which is preliminary data.</text>
</comment>
<accession>A0ABU4WEJ3</accession>
<proteinExistence type="predicted"/>
<protein>
    <submittedName>
        <fullName evidence="1">Uncharacterized protein</fullName>
    </submittedName>
</protein>
<dbReference type="RefSeq" id="WP_320314201.1">
    <property type="nucleotide sequence ID" value="NZ_JAVIKH010000014.1"/>
</dbReference>
<keyword evidence="2" id="KW-1185">Reference proteome</keyword>
<organism evidence="1 2">
    <name type="scientific">Candidatus Cetobacterium colombiensis</name>
    <dbReference type="NCBI Taxonomy" id="3073100"/>
    <lineage>
        <taxon>Bacteria</taxon>
        <taxon>Fusobacteriati</taxon>
        <taxon>Fusobacteriota</taxon>
        <taxon>Fusobacteriia</taxon>
        <taxon>Fusobacteriales</taxon>
        <taxon>Fusobacteriaceae</taxon>
        <taxon>Cetobacterium</taxon>
    </lineage>
</organism>
<evidence type="ECO:0000313" key="1">
    <source>
        <dbReference type="EMBL" id="MDX8336820.1"/>
    </source>
</evidence>
<gene>
    <name evidence="1" type="ORF">RFV38_09995</name>
</gene>